<reference evidence="4" key="1">
    <citation type="submission" date="2017-08" db="EMBL/GenBank/DDBJ databases">
        <authorList>
            <person name="Varghese N."/>
            <person name="Submissions S."/>
        </authorList>
    </citation>
    <scope>NUCLEOTIDE SEQUENCE [LARGE SCALE GENOMIC DNA]</scope>
    <source>
        <strain evidence="4">JA234</strain>
    </source>
</reference>
<gene>
    <name evidence="3" type="ORF">SAMN05878503_103106</name>
</gene>
<protein>
    <submittedName>
        <fullName evidence="3">Uncharacterized protein DUF3108</fullName>
    </submittedName>
</protein>
<evidence type="ECO:0000313" key="3">
    <source>
        <dbReference type="EMBL" id="SNX69119.1"/>
    </source>
</evidence>
<keyword evidence="2" id="KW-0732">Signal</keyword>
<accession>A0A285CNJ4</accession>
<dbReference type="Proteomes" id="UP000219467">
    <property type="component" value="Unassembled WGS sequence"/>
</dbReference>
<proteinExistence type="predicted"/>
<dbReference type="EMBL" id="OAOQ01000003">
    <property type="protein sequence ID" value="SNX69119.1"/>
    <property type="molecule type" value="Genomic_DNA"/>
</dbReference>
<feature type="region of interest" description="Disordered" evidence="1">
    <location>
        <begin position="93"/>
        <end position="136"/>
    </location>
</feature>
<feature type="chain" id="PRO_5013216085" evidence="2">
    <location>
        <begin position="25"/>
        <end position="241"/>
    </location>
</feature>
<dbReference type="AlphaFoldDB" id="A0A285CNJ4"/>
<evidence type="ECO:0000256" key="1">
    <source>
        <dbReference type="SAM" id="MobiDB-lite"/>
    </source>
</evidence>
<name>A0A285CNJ4_9RHOB</name>
<evidence type="ECO:0000256" key="2">
    <source>
        <dbReference type="SAM" id="SignalP"/>
    </source>
</evidence>
<dbReference type="InterPro" id="IPR021457">
    <property type="entry name" value="DUF3108"/>
</dbReference>
<dbReference type="Pfam" id="PF11306">
    <property type="entry name" value="DUF3108"/>
    <property type="match status" value="1"/>
</dbReference>
<keyword evidence="4" id="KW-1185">Reference proteome</keyword>
<feature type="signal peptide" evidence="2">
    <location>
        <begin position="1"/>
        <end position="24"/>
    </location>
</feature>
<organism evidence="3 4">
    <name type="scientific">Cereibacter ovatus</name>
    <dbReference type="NCBI Taxonomy" id="439529"/>
    <lineage>
        <taxon>Bacteria</taxon>
        <taxon>Pseudomonadati</taxon>
        <taxon>Pseudomonadota</taxon>
        <taxon>Alphaproteobacteria</taxon>
        <taxon>Rhodobacterales</taxon>
        <taxon>Paracoccaceae</taxon>
        <taxon>Cereibacter</taxon>
    </lineage>
</organism>
<evidence type="ECO:0000313" key="4">
    <source>
        <dbReference type="Proteomes" id="UP000219467"/>
    </source>
</evidence>
<feature type="compositionally biased region" description="Basic and acidic residues" evidence="1">
    <location>
        <begin position="117"/>
        <end position="129"/>
    </location>
</feature>
<sequence length="241" mass="25844">MTGGVTAMKALIVVAALVAGPASAQTDKAAFDLVLRGIGAGTLSFSGTEEAGRYAVSGRLQSGGLLGMLRKVRYDAEARGGISGGLPAPLRYRESADTGKRQSNVEMSWRGGVPRVDAYDPPRDPRPYDVDPATQKGTVDPLTALYAVLRDVEPGKECRLSLDIFDGRRRTRLALAAPQAKGQGVTCTGEFLRIAGYSRKDMAEKTRFPFSLTYAPTAEGRMRVVEVATDTLYGRATLTRR</sequence>